<feature type="signal peptide" evidence="1">
    <location>
        <begin position="1"/>
        <end position="19"/>
    </location>
</feature>
<dbReference type="HOGENOM" id="CLU_1014913_0_0_10"/>
<dbReference type="Proteomes" id="UP000008720">
    <property type="component" value="Chromosome"/>
</dbReference>
<gene>
    <name evidence="2" type="ordered locus">Ftrac_3165</name>
</gene>
<organism evidence="2 3">
    <name type="scientific">Marivirga tractuosa (strain ATCC 23168 / DSM 4126 / NBRC 15989 / NCIMB 1408 / VKM B-1430 / H-43)</name>
    <name type="common">Microscilla tractuosa</name>
    <name type="synonym">Flexibacter tractuosus</name>
    <dbReference type="NCBI Taxonomy" id="643867"/>
    <lineage>
        <taxon>Bacteria</taxon>
        <taxon>Pseudomonadati</taxon>
        <taxon>Bacteroidota</taxon>
        <taxon>Cytophagia</taxon>
        <taxon>Cytophagales</taxon>
        <taxon>Marivirgaceae</taxon>
        <taxon>Marivirga</taxon>
    </lineage>
</organism>
<sequence length="274" mass="31912">MRQFTTVFLIIFISAHSFAQGKWSIDHEIIFDRYIVYEGAINKKYPIIMRLEESSEACTNMVSKWTPRLVYGWYMYKKIGKKIPLVGSVCYTDQCEISKKLFVPSDPINYSFTGECQINEFKEQFIQQKGHQDFLWKQKDGDTYPVRINVKHEYSWKTTAILKFQINDLSISEINLTQLSKNDYIEGIKIISQKRVSGKFHILLQYYHQSNPGSYGHGSCGAGLEEYAAHLTINERFEIESFDKLLYISCINSIFEIKAPYNVEKPELGLITKE</sequence>
<dbReference type="OrthoDB" id="5826911at2"/>
<dbReference type="EMBL" id="CP002349">
    <property type="protein sequence ID" value="ADR23140.1"/>
    <property type="molecule type" value="Genomic_DNA"/>
</dbReference>
<dbReference type="RefSeq" id="WP_013455282.1">
    <property type="nucleotide sequence ID" value="NC_014759.1"/>
</dbReference>
<reference evidence="2 3" key="1">
    <citation type="journal article" date="2011" name="Stand. Genomic Sci.">
        <title>Complete genome sequence of Marivirga tractuosa type strain (H-43).</title>
        <authorList>
            <person name="Pagani I."/>
            <person name="Chertkov O."/>
            <person name="Lapidus A."/>
            <person name="Lucas S."/>
            <person name="Del Rio T.G."/>
            <person name="Tice H."/>
            <person name="Copeland A."/>
            <person name="Cheng J.F."/>
            <person name="Nolan M."/>
            <person name="Saunders E."/>
            <person name="Pitluck S."/>
            <person name="Held B."/>
            <person name="Goodwin L."/>
            <person name="Liolios K."/>
            <person name="Ovchinikova G."/>
            <person name="Ivanova N."/>
            <person name="Mavromatis K."/>
            <person name="Pati A."/>
            <person name="Chen A."/>
            <person name="Palaniappan K."/>
            <person name="Land M."/>
            <person name="Hauser L."/>
            <person name="Jeffries C.D."/>
            <person name="Detter J.C."/>
            <person name="Han C."/>
            <person name="Tapia R."/>
            <person name="Ngatchou-Djao O.D."/>
            <person name="Rohde M."/>
            <person name="Goker M."/>
            <person name="Spring S."/>
            <person name="Sikorski J."/>
            <person name="Woyke T."/>
            <person name="Bristow J."/>
            <person name="Eisen J.A."/>
            <person name="Markowitz V."/>
            <person name="Hugenholtz P."/>
            <person name="Klenk H.P."/>
            <person name="Kyrpides N.C."/>
        </authorList>
    </citation>
    <scope>NUCLEOTIDE SEQUENCE [LARGE SCALE GENOMIC DNA]</scope>
    <source>
        <strain evidence="3">ATCC 23168 / DSM 4126 / NBRC 15989 / NCIMB 1408 / VKM B-1430 / H-43</strain>
    </source>
</reference>
<name>E4TV75_MARTH</name>
<evidence type="ECO:0000256" key="1">
    <source>
        <dbReference type="SAM" id="SignalP"/>
    </source>
</evidence>
<proteinExistence type="predicted"/>
<evidence type="ECO:0000313" key="2">
    <source>
        <dbReference type="EMBL" id="ADR23140.1"/>
    </source>
</evidence>
<dbReference type="STRING" id="643867.Ftrac_3165"/>
<protein>
    <submittedName>
        <fullName evidence="2">Uncharacterized protein</fullName>
    </submittedName>
</protein>
<dbReference type="AlphaFoldDB" id="E4TV75"/>
<dbReference type="KEGG" id="mtt:Ftrac_3165"/>
<feature type="chain" id="PRO_5003189767" evidence="1">
    <location>
        <begin position="20"/>
        <end position="274"/>
    </location>
</feature>
<keyword evidence="3" id="KW-1185">Reference proteome</keyword>
<keyword evidence="1" id="KW-0732">Signal</keyword>
<evidence type="ECO:0000313" key="3">
    <source>
        <dbReference type="Proteomes" id="UP000008720"/>
    </source>
</evidence>
<accession>E4TV75</accession>